<dbReference type="Pfam" id="PF06051">
    <property type="entry name" value="DUF928"/>
    <property type="match status" value="1"/>
</dbReference>
<keyword evidence="2" id="KW-1185">Reference proteome</keyword>
<reference evidence="2" key="1">
    <citation type="journal article" date="2013" name="Proc. Natl. Acad. Sci. U.S.A.">
        <title>Improving the coverage of the cyanobacterial phylum using diversity-driven genome sequencing.</title>
        <authorList>
            <person name="Shih P.M."/>
            <person name="Wu D."/>
            <person name="Latifi A."/>
            <person name="Axen S.D."/>
            <person name="Fewer D.P."/>
            <person name="Talla E."/>
            <person name="Calteau A."/>
            <person name="Cai F."/>
            <person name="Tandeau de Marsac N."/>
            <person name="Rippka R."/>
            <person name="Herdman M."/>
            <person name="Sivonen K."/>
            <person name="Coursin T."/>
            <person name="Laurent T."/>
            <person name="Goodwin L."/>
            <person name="Nolan M."/>
            <person name="Davenport K.W."/>
            <person name="Han C.S."/>
            <person name="Rubin E.M."/>
            <person name="Eisen J.A."/>
            <person name="Woyke T."/>
            <person name="Gugger M."/>
            <person name="Kerfeld C.A."/>
        </authorList>
    </citation>
    <scope>NUCLEOTIDE SEQUENCE [LARGE SCALE GENOMIC DNA]</scope>
    <source>
        <strain evidence="2">ATCC 29371 / PCC 7437</strain>
    </source>
</reference>
<accession>K9XTN0</accession>
<dbReference type="AlphaFoldDB" id="K9XTN0"/>
<dbReference type="RefSeq" id="WP_015192694.1">
    <property type="nucleotide sequence ID" value="NC_019748.1"/>
</dbReference>
<dbReference type="HOGENOM" id="CLU_061545_2_0_3"/>
<evidence type="ECO:0000313" key="2">
    <source>
        <dbReference type="Proteomes" id="UP000010473"/>
    </source>
</evidence>
<sequence length="258" mass="29478">MLSRQLTFLTKLTSLTLVGSFIFFNSPHLLKAEIINSSIKTKRQEKNSSRNGLPVNRIAGGSRSSCLANNHRLVALVPEENVNLTASNSPKLFFYIPATKNPYQIEFVLRNQNDELVYETSIDTNQQSGIVSISVPNSVNFKGLEVNQNYHWYLSMICDPMRRSHDLVVEGWIRRIELETAFKKQLQNSNQIKQAELYHQKGIWHDALAALAEEPDASQWSELLDSIGLEDLAQQPLIQNAHYAPWLHRDRISTYTQQ</sequence>
<dbReference type="OrthoDB" id="513783at2"/>
<dbReference type="Proteomes" id="UP000010473">
    <property type="component" value="Chromosome"/>
</dbReference>
<dbReference type="eggNOG" id="COG3087">
    <property type="taxonomic scope" value="Bacteria"/>
</dbReference>
<dbReference type="InterPro" id="IPR010328">
    <property type="entry name" value="DUF928"/>
</dbReference>
<protein>
    <recommendedName>
        <fullName evidence="3">DUF928 domain-containing protein</fullName>
    </recommendedName>
</protein>
<name>K9XTN0_STAC7</name>
<dbReference type="EMBL" id="CP003653">
    <property type="protein sequence ID" value="AFZ35022.1"/>
    <property type="molecule type" value="Genomic_DNA"/>
</dbReference>
<dbReference type="STRING" id="111780.Sta7437_1455"/>
<proteinExistence type="predicted"/>
<organism evidence="1 2">
    <name type="scientific">Stanieria cyanosphaera (strain ATCC 29371 / PCC 7437)</name>
    <dbReference type="NCBI Taxonomy" id="111780"/>
    <lineage>
        <taxon>Bacteria</taxon>
        <taxon>Bacillati</taxon>
        <taxon>Cyanobacteriota</taxon>
        <taxon>Cyanophyceae</taxon>
        <taxon>Pleurocapsales</taxon>
        <taxon>Dermocarpellaceae</taxon>
        <taxon>Stanieria</taxon>
    </lineage>
</organism>
<evidence type="ECO:0000313" key="1">
    <source>
        <dbReference type="EMBL" id="AFZ35022.1"/>
    </source>
</evidence>
<evidence type="ECO:0008006" key="3">
    <source>
        <dbReference type="Google" id="ProtNLM"/>
    </source>
</evidence>
<gene>
    <name evidence="1" type="ordered locus">Sta7437_1455</name>
</gene>
<dbReference type="KEGG" id="scs:Sta7437_1455"/>